<evidence type="ECO:0000259" key="1">
    <source>
        <dbReference type="Pfam" id="PF13482"/>
    </source>
</evidence>
<evidence type="ECO:0000313" key="3">
    <source>
        <dbReference type="Proteomes" id="UP000823935"/>
    </source>
</evidence>
<dbReference type="GO" id="GO:0003676">
    <property type="term" value="F:nucleic acid binding"/>
    <property type="evidence" value="ECO:0007669"/>
    <property type="project" value="InterPro"/>
</dbReference>
<dbReference type="EMBL" id="DVIQ01000098">
    <property type="protein sequence ID" value="HIS32712.1"/>
    <property type="molecule type" value="Genomic_DNA"/>
</dbReference>
<name>A0A9D1EUV6_9FIRM</name>
<dbReference type="Gene3D" id="3.30.420.10">
    <property type="entry name" value="Ribonuclease H-like superfamily/Ribonuclease H"/>
    <property type="match status" value="1"/>
</dbReference>
<comment type="caution">
    <text evidence="2">The sequence shown here is derived from an EMBL/GenBank/DDBJ whole genome shotgun (WGS) entry which is preliminary data.</text>
</comment>
<dbReference type="InterPro" id="IPR036397">
    <property type="entry name" value="RNaseH_sf"/>
</dbReference>
<dbReference type="Proteomes" id="UP000823935">
    <property type="component" value="Unassembled WGS sequence"/>
</dbReference>
<sequence>MQINEKILPVNSSLPASFGDTRQVCLMDIETTGLARKNARIAYAGCAYLAKGQWTARQWLAESKEEEPWILADYLEFLSQWPVLVHFNGTSFDLPCLRRRCGLYDIPCPLDGKENLDLYRLLKPLRRIFPLERSSQRALETLLGQMRQPDDNDLTMLPHLLPLLAYTALGRELESVQDCRLLSDEDGGKLQLDLGLYDTLPLGFSCPCGAFYLKAEGKRLSLLIYGRQATLKYFMDDYKNYYYLPDEDMAVHKSVAAFAGKGSRVPAKKATCYIKKEGLFLPQKDPLFVPVFRESYESRGLWFFADSLSLSDKAALLAYARSLLSDFPSKGDTLWPC</sequence>
<dbReference type="Pfam" id="PF13482">
    <property type="entry name" value="RNase_H_2"/>
    <property type="match status" value="1"/>
</dbReference>
<protein>
    <submittedName>
        <fullName evidence="2">Ribonuclease H-like domain-containing protein</fullName>
    </submittedName>
</protein>
<evidence type="ECO:0000313" key="2">
    <source>
        <dbReference type="EMBL" id="HIS32712.1"/>
    </source>
</evidence>
<reference evidence="2" key="2">
    <citation type="journal article" date="2021" name="PeerJ">
        <title>Extensive microbial diversity within the chicken gut microbiome revealed by metagenomics and culture.</title>
        <authorList>
            <person name="Gilroy R."/>
            <person name="Ravi A."/>
            <person name="Getino M."/>
            <person name="Pursley I."/>
            <person name="Horton D.L."/>
            <person name="Alikhan N.F."/>
            <person name="Baker D."/>
            <person name="Gharbi K."/>
            <person name="Hall N."/>
            <person name="Watson M."/>
            <person name="Adriaenssens E.M."/>
            <person name="Foster-Nyarko E."/>
            <person name="Jarju S."/>
            <person name="Secka A."/>
            <person name="Antonio M."/>
            <person name="Oren A."/>
            <person name="Chaudhuri R.R."/>
            <person name="La Ragione R."/>
            <person name="Hildebrand F."/>
            <person name="Pallen M.J."/>
        </authorList>
    </citation>
    <scope>NUCLEOTIDE SEQUENCE</scope>
    <source>
        <strain evidence="2">CHK190-19873</strain>
    </source>
</reference>
<gene>
    <name evidence="2" type="ORF">IAB44_14390</name>
</gene>
<feature type="domain" description="YprB ribonuclease H-like" evidence="1">
    <location>
        <begin position="27"/>
        <end position="150"/>
    </location>
</feature>
<dbReference type="AlphaFoldDB" id="A0A9D1EUV6"/>
<dbReference type="InterPro" id="IPR038720">
    <property type="entry name" value="YprB_RNase_H-like_dom"/>
</dbReference>
<reference evidence="2" key="1">
    <citation type="submission" date="2020-10" db="EMBL/GenBank/DDBJ databases">
        <authorList>
            <person name="Gilroy R."/>
        </authorList>
    </citation>
    <scope>NUCLEOTIDE SEQUENCE</scope>
    <source>
        <strain evidence="2">CHK190-19873</strain>
    </source>
</reference>
<dbReference type="SUPFAM" id="SSF53098">
    <property type="entry name" value="Ribonuclease H-like"/>
    <property type="match status" value="1"/>
</dbReference>
<dbReference type="InterPro" id="IPR012337">
    <property type="entry name" value="RNaseH-like_sf"/>
</dbReference>
<proteinExistence type="predicted"/>
<organism evidence="2 3">
    <name type="scientific">Candidatus Limivivens intestinipullorum</name>
    <dbReference type="NCBI Taxonomy" id="2840858"/>
    <lineage>
        <taxon>Bacteria</taxon>
        <taxon>Bacillati</taxon>
        <taxon>Bacillota</taxon>
        <taxon>Clostridia</taxon>
        <taxon>Lachnospirales</taxon>
        <taxon>Lachnospiraceae</taxon>
        <taxon>Lachnospiraceae incertae sedis</taxon>
        <taxon>Candidatus Limivivens</taxon>
    </lineage>
</organism>
<accession>A0A9D1EUV6</accession>